<keyword evidence="15" id="KW-1185">Reference proteome</keyword>
<protein>
    <submittedName>
        <fullName evidence="14">Fatty acid desaturase</fullName>
    </submittedName>
</protein>
<dbReference type="Proteomes" id="UP000642829">
    <property type="component" value="Unassembled WGS sequence"/>
</dbReference>
<keyword evidence="7" id="KW-0560">Oxidoreductase</keyword>
<dbReference type="PANTHER" id="PTHR11351:SF31">
    <property type="entry name" value="DESATURASE 1, ISOFORM A-RELATED"/>
    <property type="match status" value="1"/>
</dbReference>
<dbReference type="GO" id="GO:0016020">
    <property type="term" value="C:membrane"/>
    <property type="evidence" value="ECO:0007669"/>
    <property type="project" value="UniProtKB-SubCell"/>
</dbReference>
<dbReference type="PANTHER" id="PTHR11351">
    <property type="entry name" value="ACYL-COA DESATURASE"/>
    <property type="match status" value="1"/>
</dbReference>
<keyword evidence="9" id="KW-0443">Lipid metabolism</keyword>
<comment type="caution">
    <text evidence="14">The sequence shown here is derived from an EMBL/GenBank/DDBJ whole genome shotgun (WGS) entry which is preliminary data.</text>
</comment>
<dbReference type="EMBL" id="BMXG01000018">
    <property type="protein sequence ID" value="GHC07735.1"/>
    <property type="molecule type" value="Genomic_DNA"/>
</dbReference>
<dbReference type="AlphaFoldDB" id="A0A8J3DJQ7"/>
<evidence type="ECO:0000313" key="14">
    <source>
        <dbReference type="EMBL" id="GHC07735.1"/>
    </source>
</evidence>
<gene>
    <name evidence="14" type="ORF">GCM10007047_26130</name>
</gene>
<sequence length="378" mass="44166">MFKNIPFNRVEWVTCIFLGLTLLTSLTAVPWYLYNYGLDWFQFSLFTFYCIATGLSITLGYHRLFSHISFKAKWPVRLFVTLFGAAAFENSILNWCSDHRRHHKHVDHEDDPYNINNGFFYAHVGWLLFKLKAEPPLDNVADLRKDPLVVWQEKYVHLIAFVVGFIVPTALGYAWYGTWQGALGSFLLAGVLRTVCVQHATFFINSACHYVGNQPYSTKHSARDSWFMALFTFGEGYHNYHHEFQHDYRNGVKPWQFDPTKWTIWTLSKIGLTSNLREVSDAKILLAELTEARRRIQCGLEPYQQRPDLRASLSHGVQLTLDRLHEAQEELSNQYYQLDKNVRDRVELSKSKMNEWRRQIRATLEHLEQLPGVQPIAI</sequence>
<evidence type="ECO:0000313" key="15">
    <source>
        <dbReference type="Proteomes" id="UP000642829"/>
    </source>
</evidence>
<dbReference type="Pfam" id="PF00487">
    <property type="entry name" value="FA_desaturase"/>
    <property type="match status" value="1"/>
</dbReference>
<reference evidence="14" key="1">
    <citation type="journal article" date="2014" name="Int. J. Syst. Evol. Microbiol.">
        <title>Complete genome sequence of Corynebacterium casei LMG S-19264T (=DSM 44701T), isolated from a smear-ripened cheese.</title>
        <authorList>
            <consortium name="US DOE Joint Genome Institute (JGI-PGF)"/>
            <person name="Walter F."/>
            <person name="Albersmeier A."/>
            <person name="Kalinowski J."/>
            <person name="Ruckert C."/>
        </authorList>
    </citation>
    <scope>NUCLEOTIDE SEQUENCE</scope>
    <source>
        <strain evidence="14">KCTC 12870</strain>
    </source>
</reference>
<dbReference type="CDD" id="cd03505">
    <property type="entry name" value="Delta9-FADS-like"/>
    <property type="match status" value="1"/>
</dbReference>
<comment type="subcellular location">
    <subcellularLocation>
        <location evidence="1">Membrane</location>
        <topology evidence="1">Multi-pass membrane protein</topology>
    </subcellularLocation>
</comment>
<keyword evidence="3" id="KW-0444">Lipid biosynthesis</keyword>
<dbReference type="PRINTS" id="PR00075">
    <property type="entry name" value="FACDDSATRASE"/>
</dbReference>
<feature type="transmembrane region" description="Helical" evidence="12">
    <location>
        <begin position="12"/>
        <end position="34"/>
    </location>
</feature>
<keyword evidence="10 12" id="KW-0472">Membrane</keyword>
<evidence type="ECO:0000256" key="5">
    <source>
        <dbReference type="ARBA" id="ARBA00022832"/>
    </source>
</evidence>
<organism evidence="14 15">
    <name type="scientific">Cerasicoccus arenae</name>
    <dbReference type="NCBI Taxonomy" id="424488"/>
    <lineage>
        <taxon>Bacteria</taxon>
        <taxon>Pseudomonadati</taxon>
        <taxon>Verrucomicrobiota</taxon>
        <taxon>Opitutia</taxon>
        <taxon>Puniceicoccales</taxon>
        <taxon>Cerasicoccaceae</taxon>
        <taxon>Cerasicoccus</taxon>
    </lineage>
</organism>
<evidence type="ECO:0000256" key="7">
    <source>
        <dbReference type="ARBA" id="ARBA00023002"/>
    </source>
</evidence>
<evidence type="ECO:0000256" key="8">
    <source>
        <dbReference type="ARBA" id="ARBA00023004"/>
    </source>
</evidence>
<keyword evidence="4 12" id="KW-0812">Transmembrane</keyword>
<keyword evidence="8" id="KW-0408">Iron</keyword>
<dbReference type="InterPro" id="IPR015876">
    <property type="entry name" value="Acyl-CoA_DS"/>
</dbReference>
<name>A0A8J3DJQ7_9BACT</name>
<comment type="similarity">
    <text evidence="2">Belongs to the fatty acid desaturase type 2 family.</text>
</comment>
<feature type="domain" description="Fatty acid desaturase" evidence="13">
    <location>
        <begin position="48"/>
        <end position="245"/>
    </location>
</feature>
<evidence type="ECO:0000256" key="10">
    <source>
        <dbReference type="ARBA" id="ARBA00023136"/>
    </source>
</evidence>
<evidence type="ECO:0000256" key="2">
    <source>
        <dbReference type="ARBA" id="ARBA00008749"/>
    </source>
</evidence>
<evidence type="ECO:0000259" key="13">
    <source>
        <dbReference type="Pfam" id="PF00487"/>
    </source>
</evidence>
<proteinExistence type="inferred from homology"/>
<evidence type="ECO:0000256" key="3">
    <source>
        <dbReference type="ARBA" id="ARBA00022516"/>
    </source>
</evidence>
<keyword evidence="5" id="KW-0276">Fatty acid metabolism</keyword>
<accession>A0A8J3DJQ7</accession>
<evidence type="ECO:0000256" key="9">
    <source>
        <dbReference type="ARBA" id="ARBA00023098"/>
    </source>
</evidence>
<dbReference type="GO" id="GO:0006633">
    <property type="term" value="P:fatty acid biosynthetic process"/>
    <property type="evidence" value="ECO:0007669"/>
    <property type="project" value="UniProtKB-KW"/>
</dbReference>
<dbReference type="RefSeq" id="WP_189515934.1">
    <property type="nucleotide sequence ID" value="NZ_BMXG01000018.1"/>
</dbReference>
<keyword evidence="11" id="KW-0275">Fatty acid biosynthesis</keyword>
<evidence type="ECO:0000256" key="4">
    <source>
        <dbReference type="ARBA" id="ARBA00022692"/>
    </source>
</evidence>
<evidence type="ECO:0000256" key="12">
    <source>
        <dbReference type="SAM" id="Phobius"/>
    </source>
</evidence>
<dbReference type="GO" id="GO:0016717">
    <property type="term" value="F:oxidoreductase activity, acting on paired donors, with oxidation of a pair of donors resulting in the reduction of molecular oxygen to two molecules of water"/>
    <property type="evidence" value="ECO:0007669"/>
    <property type="project" value="InterPro"/>
</dbReference>
<evidence type="ECO:0000256" key="11">
    <source>
        <dbReference type="ARBA" id="ARBA00023160"/>
    </source>
</evidence>
<evidence type="ECO:0000256" key="1">
    <source>
        <dbReference type="ARBA" id="ARBA00004141"/>
    </source>
</evidence>
<feature type="transmembrane region" description="Helical" evidence="12">
    <location>
        <begin position="155"/>
        <end position="176"/>
    </location>
</feature>
<feature type="transmembrane region" description="Helical" evidence="12">
    <location>
        <begin position="40"/>
        <end position="62"/>
    </location>
</feature>
<keyword evidence="6 12" id="KW-1133">Transmembrane helix</keyword>
<dbReference type="InterPro" id="IPR005804">
    <property type="entry name" value="FA_desaturase_dom"/>
</dbReference>
<evidence type="ECO:0000256" key="6">
    <source>
        <dbReference type="ARBA" id="ARBA00022989"/>
    </source>
</evidence>
<reference evidence="14" key="2">
    <citation type="submission" date="2020-09" db="EMBL/GenBank/DDBJ databases">
        <authorList>
            <person name="Sun Q."/>
            <person name="Kim S."/>
        </authorList>
    </citation>
    <scope>NUCLEOTIDE SEQUENCE</scope>
    <source>
        <strain evidence="14">KCTC 12870</strain>
    </source>
</reference>